<dbReference type="SUPFAM" id="SSF52242">
    <property type="entry name" value="Cobalamin (vitamin B12)-binding domain"/>
    <property type="match status" value="1"/>
</dbReference>
<dbReference type="GO" id="GO:0046872">
    <property type="term" value="F:metal ion binding"/>
    <property type="evidence" value="ECO:0007669"/>
    <property type="project" value="InterPro"/>
</dbReference>
<proteinExistence type="predicted"/>
<dbReference type="OrthoDB" id="3386646at2"/>
<reference evidence="2 3" key="1">
    <citation type="journal article" date="2010" name="Stand. Genomic Sci.">
        <title>Complete genome sequence of Haliangium ochraceum type strain (SMP-2).</title>
        <authorList>
            <consortium name="US DOE Joint Genome Institute (JGI-PGF)"/>
            <person name="Ivanova N."/>
            <person name="Daum C."/>
            <person name="Lang E."/>
            <person name="Abt B."/>
            <person name="Kopitz M."/>
            <person name="Saunders E."/>
            <person name="Lapidus A."/>
            <person name="Lucas S."/>
            <person name="Glavina Del Rio T."/>
            <person name="Nolan M."/>
            <person name="Tice H."/>
            <person name="Copeland A."/>
            <person name="Cheng J.F."/>
            <person name="Chen F."/>
            <person name="Bruce D."/>
            <person name="Goodwin L."/>
            <person name="Pitluck S."/>
            <person name="Mavromatis K."/>
            <person name="Pati A."/>
            <person name="Mikhailova N."/>
            <person name="Chen A."/>
            <person name="Palaniappan K."/>
            <person name="Land M."/>
            <person name="Hauser L."/>
            <person name="Chang Y.J."/>
            <person name="Jeffries C.D."/>
            <person name="Detter J.C."/>
            <person name="Brettin T."/>
            <person name="Rohde M."/>
            <person name="Goker M."/>
            <person name="Bristow J."/>
            <person name="Markowitz V."/>
            <person name="Eisen J.A."/>
            <person name="Hugenholtz P."/>
            <person name="Kyrpides N.C."/>
            <person name="Klenk H.P."/>
        </authorList>
    </citation>
    <scope>NUCLEOTIDE SEQUENCE [LARGE SCALE GENOMIC DNA]</scope>
    <source>
        <strain evidence="3">DSM 14365 / CIP 107738 / JCM 11303 / AJ 13395 / SMP-2</strain>
    </source>
</reference>
<evidence type="ECO:0000313" key="3">
    <source>
        <dbReference type="Proteomes" id="UP000001880"/>
    </source>
</evidence>
<dbReference type="InterPro" id="IPR036724">
    <property type="entry name" value="Cobalamin-bd_sf"/>
</dbReference>
<dbReference type="Gene3D" id="3.40.50.280">
    <property type="entry name" value="Cobalamin-binding domain"/>
    <property type="match status" value="1"/>
</dbReference>
<organism evidence="2 3">
    <name type="scientific">Haliangium ochraceum (strain DSM 14365 / JCM 11303 / SMP-2)</name>
    <dbReference type="NCBI Taxonomy" id="502025"/>
    <lineage>
        <taxon>Bacteria</taxon>
        <taxon>Pseudomonadati</taxon>
        <taxon>Myxococcota</taxon>
        <taxon>Polyangia</taxon>
        <taxon>Haliangiales</taxon>
        <taxon>Kofleriaceae</taxon>
        <taxon>Haliangium</taxon>
    </lineage>
</organism>
<sequence>MVFSEALHTVTSPNPSPSVGGSDVVILGITRSDAHVVANILIAHQLRRHGYVVVNLGVCTPTLEFMRTYRRHPDALAIAIGSMNGHGYEDLADLPRLRQQYNVGCPIILGGNLGIEGKSRFQVEDRFKALGVTMLLDTPEELLVELDRLREERARMPAILPSVG</sequence>
<dbReference type="PROSITE" id="PS51332">
    <property type="entry name" value="B12_BINDING"/>
    <property type="match status" value="1"/>
</dbReference>
<dbReference type="eggNOG" id="COG2185">
    <property type="taxonomic scope" value="Bacteria"/>
</dbReference>
<evidence type="ECO:0000313" key="2">
    <source>
        <dbReference type="EMBL" id="ACY18643.1"/>
    </source>
</evidence>
<dbReference type="Pfam" id="PF02310">
    <property type="entry name" value="B12-binding"/>
    <property type="match status" value="1"/>
</dbReference>
<dbReference type="EMBL" id="CP001804">
    <property type="protein sequence ID" value="ACY18643.1"/>
    <property type="molecule type" value="Genomic_DNA"/>
</dbReference>
<dbReference type="GO" id="GO:0031419">
    <property type="term" value="F:cobalamin binding"/>
    <property type="evidence" value="ECO:0007669"/>
    <property type="project" value="InterPro"/>
</dbReference>
<dbReference type="Proteomes" id="UP000001880">
    <property type="component" value="Chromosome"/>
</dbReference>
<feature type="domain" description="B12-binding" evidence="1">
    <location>
        <begin position="22"/>
        <end position="153"/>
    </location>
</feature>
<evidence type="ECO:0000259" key="1">
    <source>
        <dbReference type="PROSITE" id="PS51332"/>
    </source>
</evidence>
<dbReference type="HOGENOM" id="CLU_136705_1_0_7"/>
<dbReference type="STRING" id="502025.Hoch_6168"/>
<gene>
    <name evidence="2" type="ordered locus">Hoch_6168</name>
</gene>
<accession>D0LLE7</accession>
<dbReference type="AlphaFoldDB" id="D0LLE7"/>
<dbReference type="KEGG" id="hoh:Hoch_6168"/>
<name>D0LLE7_HALO1</name>
<keyword evidence="3" id="KW-1185">Reference proteome</keyword>
<protein>
    <recommendedName>
        <fullName evidence="1">B12-binding domain-containing protein</fullName>
    </recommendedName>
</protein>
<dbReference type="InterPro" id="IPR006158">
    <property type="entry name" value="Cobalamin-bd"/>
</dbReference>